<evidence type="ECO:0000313" key="2">
    <source>
        <dbReference type="EMBL" id="NJC16812.1"/>
    </source>
</evidence>
<organism evidence="2 4">
    <name type="scientific">Butyricimonas paravirosa</name>
    <dbReference type="NCBI Taxonomy" id="1472417"/>
    <lineage>
        <taxon>Bacteria</taxon>
        <taxon>Pseudomonadati</taxon>
        <taxon>Bacteroidota</taxon>
        <taxon>Bacteroidia</taxon>
        <taxon>Bacteroidales</taxon>
        <taxon>Odoribacteraceae</taxon>
        <taxon>Butyricimonas</taxon>
    </lineage>
</organism>
<dbReference type="Pfam" id="PF16407">
    <property type="entry name" value="PKD_2"/>
    <property type="match status" value="1"/>
</dbReference>
<evidence type="ECO:0000313" key="5">
    <source>
        <dbReference type="Proteomes" id="UP001302374"/>
    </source>
</evidence>
<keyword evidence="1" id="KW-0732">Signal</keyword>
<proteinExistence type="predicted"/>
<dbReference type="RefSeq" id="WP_118304321.1">
    <property type="nucleotide sequence ID" value="NZ_BMPA01000002.1"/>
</dbReference>
<protein>
    <recommendedName>
        <fullName evidence="6">PKD-like family protein</fullName>
    </recommendedName>
</protein>
<dbReference type="PROSITE" id="PS51257">
    <property type="entry name" value="PROKAR_LIPOPROTEIN"/>
    <property type="match status" value="1"/>
</dbReference>
<dbReference type="Proteomes" id="UP001302374">
    <property type="component" value="Chromosome"/>
</dbReference>
<evidence type="ECO:0000313" key="3">
    <source>
        <dbReference type="EMBL" id="WOF14084.1"/>
    </source>
</evidence>
<dbReference type="EMBL" id="CP043839">
    <property type="protein sequence ID" value="WOF14084.1"/>
    <property type="molecule type" value="Genomic_DNA"/>
</dbReference>
<keyword evidence="5" id="KW-1185">Reference proteome</keyword>
<evidence type="ECO:0008006" key="6">
    <source>
        <dbReference type="Google" id="ProtNLM"/>
    </source>
</evidence>
<feature type="chain" id="PRO_5030552145" description="PKD-like family protein" evidence="1">
    <location>
        <begin position="20"/>
        <end position="536"/>
    </location>
</feature>
<reference evidence="3 5" key="1">
    <citation type="submission" date="2019-09" db="EMBL/GenBank/DDBJ databases">
        <title>Butyricimonas paravirosa DSM 105722 (=214-4 = JCM 18677 = CCUG 65563).</title>
        <authorList>
            <person name="Le Roy T."/>
            <person name="Cani P.D."/>
        </authorList>
    </citation>
    <scope>NUCLEOTIDE SEQUENCE [LARGE SCALE GENOMIC DNA]</scope>
    <source>
        <strain evidence="3 5">DSM 105722</strain>
    </source>
</reference>
<accession>A0A7X6BIS7</accession>
<dbReference type="Proteomes" id="UP000576368">
    <property type="component" value="Unassembled WGS sequence"/>
</dbReference>
<dbReference type="AlphaFoldDB" id="A0A7X6BIS7"/>
<sequence length="536" mass="59804">MKMNYIILFLLVVSLCACFDDKGNYDYHEVAEITIENVPEVIEVLGNSDHIIVNPKVVSSLEGEIGTGNTNFEFSYKIEKKSGGTIVLNQNWVNLNPAGTLNLDTLAAFSADTYIGWFAVTDKRSGIQTSATFDIRVSSPTYEGWMILCEEGENARVRMDMISVISAERIIPAYDLLAPLGLPESKGAKGIAFYPNRYYSPNDLIYVMTGEGAYKLDRETFKTDKSWEIGFVDFILPPEGEYVVRYETVNNASNAGALACLCVTDAGNAYAQVLDYGGAAFEYPINTSERGKAPEYRVAPYVGVSMARLGNGKTALFYDMDNKRFMGWKYGYVADAMQTLTPVADPENSLFSFKTGMELVYMESTRYSNGLVYSVLQDAGGKRCIYGINMSNNGFVQEAKYENLNAPDFDKATIFAFHSQFPYMFYAVGNKVYLHNLGTNTTYPMNNIALGENETVTMLKFNLYRQCSLSDLNNQSDEFMARQYELMVGSYNTAAPDNNGGKLGFYPVDGVNNSVTKRAEYSGFAKIKDVVYRERR</sequence>
<dbReference type="EMBL" id="JAATLI010000002">
    <property type="protein sequence ID" value="NJC16812.1"/>
    <property type="molecule type" value="Genomic_DNA"/>
</dbReference>
<feature type="signal peptide" evidence="1">
    <location>
        <begin position="1"/>
        <end position="19"/>
    </location>
</feature>
<evidence type="ECO:0000313" key="4">
    <source>
        <dbReference type="Proteomes" id="UP000576368"/>
    </source>
</evidence>
<gene>
    <name evidence="3" type="ORF">F1644_18220</name>
    <name evidence="2" type="ORF">GGR15_000417</name>
</gene>
<name>A0A7X6BIS7_9BACT</name>
<dbReference type="InterPro" id="IPR032183">
    <property type="entry name" value="PKD-like"/>
</dbReference>
<dbReference type="GeneID" id="86893273"/>
<reference evidence="2 4" key="2">
    <citation type="submission" date="2020-03" db="EMBL/GenBank/DDBJ databases">
        <title>Genomic Encyclopedia of Type Strains, Phase IV (KMG-IV): sequencing the most valuable type-strain genomes for metagenomic binning, comparative biology and taxonomic classification.</title>
        <authorList>
            <person name="Goeker M."/>
        </authorList>
    </citation>
    <scope>NUCLEOTIDE SEQUENCE [LARGE SCALE GENOMIC DNA]</scope>
    <source>
        <strain evidence="2 4">DSM 105722</strain>
    </source>
</reference>
<evidence type="ECO:0000256" key="1">
    <source>
        <dbReference type="SAM" id="SignalP"/>
    </source>
</evidence>